<keyword evidence="1" id="KW-0732">Signal</keyword>
<dbReference type="Proteomes" id="UP000005408">
    <property type="component" value="Unassembled WGS sequence"/>
</dbReference>
<keyword evidence="4" id="KW-1185">Reference proteome</keyword>
<name>A0A8W8MCM2_MAGGI</name>
<dbReference type="InterPro" id="IPR038765">
    <property type="entry name" value="Papain-like_cys_pep_sf"/>
</dbReference>
<dbReference type="PANTHER" id="PTHR12419">
    <property type="entry name" value="OTU DOMAIN CONTAINING PROTEIN"/>
    <property type="match status" value="1"/>
</dbReference>
<evidence type="ECO:0000313" key="4">
    <source>
        <dbReference type="Proteomes" id="UP000005408"/>
    </source>
</evidence>
<dbReference type="GO" id="GO:0004843">
    <property type="term" value="F:cysteine-type deubiquitinase activity"/>
    <property type="evidence" value="ECO:0007669"/>
    <property type="project" value="TreeGrafter"/>
</dbReference>
<dbReference type="Gene3D" id="3.90.70.80">
    <property type="match status" value="1"/>
</dbReference>
<dbReference type="EnsemblMetazoa" id="G32161.1">
    <property type="protein sequence ID" value="G32161.1:cds"/>
    <property type="gene ID" value="G32161"/>
</dbReference>
<feature type="domain" description="OTU" evidence="2">
    <location>
        <begin position="34"/>
        <end position="175"/>
    </location>
</feature>
<dbReference type="CDD" id="cd22744">
    <property type="entry name" value="OTU"/>
    <property type="match status" value="1"/>
</dbReference>
<reference evidence="3" key="1">
    <citation type="submission" date="2022-08" db="UniProtKB">
        <authorList>
            <consortium name="EnsemblMetazoa"/>
        </authorList>
    </citation>
    <scope>IDENTIFICATION</scope>
    <source>
        <strain evidence="3">05x7-T-G4-1.051#20</strain>
    </source>
</reference>
<evidence type="ECO:0000313" key="3">
    <source>
        <dbReference type="EnsemblMetazoa" id="G32161.1:cds"/>
    </source>
</evidence>
<feature type="signal peptide" evidence="1">
    <location>
        <begin position="1"/>
        <end position="23"/>
    </location>
</feature>
<evidence type="ECO:0000259" key="2">
    <source>
        <dbReference type="PROSITE" id="PS50802"/>
    </source>
</evidence>
<proteinExistence type="predicted"/>
<feature type="chain" id="PRO_5036446381" description="OTU domain-containing protein" evidence="1">
    <location>
        <begin position="24"/>
        <end position="526"/>
    </location>
</feature>
<dbReference type="SUPFAM" id="SSF54001">
    <property type="entry name" value="Cysteine proteinases"/>
    <property type="match status" value="1"/>
</dbReference>
<dbReference type="InterPro" id="IPR003323">
    <property type="entry name" value="OTU_dom"/>
</dbReference>
<dbReference type="GO" id="GO:0016579">
    <property type="term" value="P:protein deubiquitination"/>
    <property type="evidence" value="ECO:0007669"/>
    <property type="project" value="TreeGrafter"/>
</dbReference>
<organism evidence="3 4">
    <name type="scientific">Magallana gigas</name>
    <name type="common">Pacific oyster</name>
    <name type="synonym">Crassostrea gigas</name>
    <dbReference type="NCBI Taxonomy" id="29159"/>
    <lineage>
        <taxon>Eukaryota</taxon>
        <taxon>Metazoa</taxon>
        <taxon>Spiralia</taxon>
        <taxon>Lophotrochozoa</taxon>
        <taxon>Mollusca</taxon>
        <taxon>Bivalvia</taxon>
        <taxon>Autobranchia</taxon>
        <taxon>Pteriomorphia</taxon>
        <taxon>Ostreida</taxon>
        <taxon>Ostreoidea</taxon>
        <taxon>Ostreidae</taxon>
        <taxon>Magallana</taxon>
    </lineage>
</organism>
<protein>
    <recommendedName>
        <fullName evidence="2">OTU domain-containing protein</fullName>
    </recommendedName>
</protein>
<dbReference type="InterPro" id="IPR050704">
    <property type="entry name" value="Peptidase_C85-like"/>
</dbReference>
<accession>A0A8W8MCM2</accession>
<dbReference type="Pfam" id="PF02338">
    <property type="entry name" value="OTU"/>
    <property type="match status" value="1"/>
</dbReference>
<dbReference type="PROSITE" id="PS50802">
    <property type="entry name" value="OTU"/>
    <property type="match status" value="1"/>
</dbReference>
<sequence>MALERRLFLFIVILLHSMNYTNAMKDKKYIQEIPTGKEIVGDGNCFYRCLSVYLHGHQNEHSTIRENMIRYMSGGGCESEAENEERSRRYGRLMHNTRQIYEDYLRLHRNSGEWADEPIIQAAADLYGFNIYVSSYGNSGVSQLVRATSEQLQHDSSRLLHLRLENSHYTCIEHDCQTDSVPSGDFVEMPVVIDFGKQYGAEPYEDSLDVLDYSKTVGLPKTVKDDESNNVGMDPFNMEDLESKLPVTYPRKNERQIDYEDDVDYLDSSRSNILPETVGIEESREKNDESVDGFKDLAKKKTINTVTEVQERELENQKDEDLKNQFCWIDTAEDEPVDDINEVCEDIREISIAEEKTPKQKFTRCRDMEHLRELCQTGQVKCGTECKVRRTKLGHEYHHYFMIWEVLMEGLNIIQLTLTWPFRICFEILRVSFTTGHDSLLDFQKGVFIACADFPVNESQIAAMQRRLKEMLSHEHIDYSLISKNKFYCQSAVSYIKTGEKNFSEVENFVRRYPIQGPIITLSHDG</sequence>
<dbReference type="AlphaFoldDB" id="A0A8W8MCM2"/>
<evidence type="ECO:0000256" key="1">
    <source>
        <dbReference type="SAM" id="SignalP"/>
    </source>
</evidence>